<dbReference type="InterPro" id="IPR020036">
    <property type="entry name" value="PseH"/>
</dbReference>
<dbReference type="AlphaFoldDB" id="A0A5Q2TMY9"/>
<dbReference type="NCBIfam" id="TIGR03585">
    <property type="entry name" value="PseH"/>
    <property type="match status" value="1"/>
</dbReference>
<dbReference type="PANTHER" id="PTHR43415">
    <property type="entry name" value="SPERMIDINE N(1)-ACETYLTRANSFERASE"/>
    <property type="match status" value="1"/>
</dbReference>
<dbReference type="PANTHER" id="PTHR43415:SF3">
    <property type="entry name" value="GNAT-FAMILY ACETYLTRANSFERASE"/>
    <property type="match status" value="1"/>
</dbReference>
<dbReference type="Proteomes" id="UP000339690">
    <property type="component" value="Chromosome"/>
</dbReference>
<keyword evidence="2" id="KW-0012">Acyltransferase</keyword>
<dbReference type="EMBL" id="CP045915">
    <property type="protein sequence ID" value="QGH35220.1"/>
    <property type="molecule type" value="Genomic_DNA"/>
</dbReference>
<dbReference type="Gene3D" id="3.40.630.30">
    <property type="match status" value="1"/>
</dbReference>
<dbReference type="EC" id="2.3.1.202" evidence="2"/>
<organism evidence="2 3">
    <name type="scientific">Gracilibacillus salitolerans</name>
    <dbReference type="NCBI Taxonomy" id="2663022"/>
    <lineage>
        <taxon>Bacteria</taxon>
        <taxon>Bacillati</taxon>
        <taxon>Bacillota</taxon>
        <taxon>Bacilli</taxon>
        <taxon>Bacillales</taxon>
        <taxon>Bacillaceae</taxon>
        <taxon>Gracilibacillus</taxon>
    </lineage>
</organism>
<dbReference type="InterPro" id="IPR000182">
    <property type="entry name" value="GNAT_dom"/>
</dbReference>
<protein>
    <submittedName>
        <fullName evidence="2">UDP-4-amino-4, 6-dideoxy-N-acetyl-beta-L-altrosamine N-acetyltransferase</fullName>
        <ecNumber evidence="2">2.3.1.202</ecNumber>
    </submittedName>
</protein>
<keyword evidence="2" id="KW-0808">Transferase</keyword>
<sequence>MTDSFLRKMKETDLEQVLAWRNSEPIKRYMYTDKDITWQEHVNWYEKVSTDSDHDVFIYIQHGKPIGLVQFFDKQKQHQRCFWGFYIGELHVPKGSGTNMATLAINHIFDQRVRKICAEVIETNRTSLHFHQKLGFKVEGTLRQHIMKEDQYYNVWALGLLKEDWKGGSR</sequence>
<dbReference type="KEGG" id="grc:GI584_14700"/>
<accession>A0A5Q2TMY9</accession>
<name>A0A5Q2TMY9_9BACI</name>
<dbReference type="Pfam" id="PF13302">
    <property type="entry name" value="Acetyltransf_3"/>
    <property type="match status" value="1"/>
</dbReference>
<dbReference type="InterPro" id="IPR016181">
    <property type="entry name" value="Acyl_CoA_acyltransferase"/>
</dbReference>
<evidence type="ECO:0000313" key="2">
    <source>
        <dbReference type="EMBL" id="QGH35220.1"/>
    </source>
</evidence>
<proteinExistence type="predicted"/>
<keyword evidence="3" id="KW-1185">Reference proteome</keyword>
<dbReference type="SUPFAM" id="SSF55729">
    <property type="entry name" value="Acyl-CoA N-acyltransferases (Nat)"/>
    <property type="match status" value="1"/>
</dbReference>
<evidence type="ECO:0000313" key="3">
    <source>
        <dbReference type="Proteomes" id="UP000339690"/>
    </source>
</evidence>
<dbReference type="GO" id="GO:0016747">
    <property type="term" value="F:acyltransferase activity, transferring groups other than amino-acyl groups"/>
    <property type="evidence" value="ECO:0007669"/>
    <property type="project" value="InterPro"/>
</dbReference>
<evidence type="ECO:0000259" key="1">
    <source>
        <dbReference type="PROSITE" id="PS51186"/>
    </source>
</evidence>
<gene>
    <name evidence="2" type="primary">pseH</name>
    <name evidence="2" type="ORF">GI584_14700</name>
</gene>
<dbReference type="PROSITE" id="PS51186">
    <property type="entry name" value="GNAT"/>
    <property type="match status" value="1"/>
</dbReference>
<dbReference type="RefSeq" id="WP_153791679.1">
    <property type="nucleotide sequence ID" value="NZ_CP045915.1"/>
</dbReference>
<reference evidence="2 3" key="1">
    <citation type="submission" date="2019-11" db="EMBL/GenBank/DDBJ databases">
        <title>Gracilibacillus salitolerans sp. nov., a moderate halophile isolated from a saline soil in northwest China.</title>
        <authorList>
            <person name="Gan L."/>
        </authorList>
    </citation>
    <scope>NUCLEOTIDE SEQUENCE [LARGE SCALE GENOMIC DNA]</scope>
    <source>
        <strain evidence="2 3">SCU50</strain>
    </source>
</reference>
<feature type="domain" description="N-acetyltransferase" evidence="1">
    <location>
        <begin position="4"/>
        <end position="159"/>
    </location>
</feature>